<keyword evidence="2" id="KW-0472">Membrane</keyword>
<protein>
    <submittedName>
        <fullName evidence="6">TonB-dependent receptor</fullName>
    </submittedName>
</protein>
<proteinExistence type="predicted"/>
<dbReference type="Gene3D" id="2.60.40.1120">
    <property type="entry name" value="Carboxypeptidase-like, regulatory domain"/>
    <property type="match status" value="1"/>
</dbReference>
<keyword evidence="6" id="KW-0675">Receptor</keyword>
<dbReference type="Pfam" id="PF25183">
    <property type="entry name" value="OMP_b-brl_4"/>
    <property type="match status" value="1"/>
</dbReference>
<accession>A0AAU7DJW1</accession>
<feature type="chain" id="PRO_5043481709" evidence="4">
    <location>
        <begin position="38"/>
        <end position="1164"/>
    </location>
</feature>
<dbReference type="EMBL" id="CP121196">
    <property type="protein sequence ID" value="XBH18397.1"/>
    <property type="molecule type" value="Genomic_DNA"/>
</dbReference>
<dbReference type="InterPro" id="IPR036942">
    <property type="entry name" value="Beta-barrel_TonB_sf"/>
</dbReference>
<evidence type="ECO:0000256" key="2">
    <source>
        <dbReference type="ARBA" id="ARBA00023136"/>
    </source>
</evidence>
<dbReference type="Pfam" id="PF13620">
    <property type="entry name" value="CarboxypepD_reg"/>
    <property type="match status" value="1"/>
</dbReference>
<dbReference type="SUPFAM" id="SSF56935">
    <property type="entry name" value="Porins"/>
    <property type="match status" value="1"/>
</dbReference>
<dbReference type="InterPro" id="IPR057601">
    <property type="entry name" value="Oar-like_b-barrel"/>
</dbReference>
<sequence length="1164" mass="124596">MKSKNGSFVLSVLQGYAVRLSRFLALAFFIASAGAVAQTAVQVAWRGVLRNAGGAPIADAKVTLATSGRKAEARTDSDGRFVVQMLPAGSYHLSVATKGSKAEYAQPVELAAGGPEVVLTLSGRGELTVAAVQSKGQTATGGEELSSQAVSELPLNKRDFSSLLLLAAGTMTDSNGATNFTAQFAINGQRGVEATFAMDGADISDPEMGGATFSNFNVDAVEGIDSSSGWMPAEIGRGAAGFTNIHTRSGASGFHGSFFEFVRNSAFDARNYFDHATPAYPGRIPPFRRNEFGFTNGGPVYIPHVYDGRKRTFYFTQFQGFRQVLGTTQVMPVPSSSERPQAGSNYVNHVIVYPDKSVDTLALPVDPSIAAILARYPLPNLATGSFGVNTYATASKVDTNADQFSIRIDHNFTEKDKFFARFNYDNLSGPTTNPDQTAIDPRFGVQYNDHQRNVAGTYTRSISPHLILESMINITRTSPGFPTTDYTDPAVKFNDGLFEAFNSAAGSVMQAYGNLFQGYQSVSYSKGSHSFRAGFETRINRDTTYFGIAPNGEYDFGGGTAYATTNITSASGTHDIHVGDALPDTFSSFITGSPFVYTVALPPTFSSGGQHIGPAAINREDYNAWVQDTWKVTPRLTLDYGVRWEVYTPISERAHRTGRFRSVDGQTQYLINPQPGYKTDWNGWGPRIQAAWQATPKITAHIGGAVTVIPPNIWQDNFLTGSTPYVIYPRRVSSSAAPFSYGYQILPSQLPDVYTPGGTNIFANNTPKSVPSNTVMDVDRYQRDLAALTDSTSITPLNLSGVNPAFGIGRLFTWTVGAERKFGNLTADAAYVGTAAQHLPRYGFPNAYPGATAEFAKDTKFDSAGNVIGGFGVENVIFNDSHSSYHALQTSLSGTVGHSGPGIQAGYTWGKSIDNTSLVLGGTGSTGAVASGFSQNPLNTHAEKAVSNFDVTHGFSISAAQDLHLSSIKYIDAAPRVITNGWEMLVIASINSGSPFTVYSGIQQTGAGSNGVDRPNQIAKPQLSTARKDRADYFGHGGGDGPDFFSIPVFQPGGTGPNQGLFGTLGRNSFRGPAFYNYDFAFIKDTPLGRRASGAERMGLQFRSEFFNLFNIVNMGLPANILGVSTNTTGGVPSAVISRTNGFGQISKTAGTSRQIQFSLKLIY</sequence>
<evidence type="ECO:0000256" key="4">
    <source>
        <dbReference type="SAM" id="SignalP"/>
    </source>
</evidence>
<gene>
    <name evidence="6" type="ORF">P8935_03460</name>
</gene>
<evidence type="ECO:0000313" key="6">
    <source>
        <dbReference type="EMBL" id="XBH18397.1"/>
    </source>
</evidence>
<name>A0AAU7DJW1_9BACT</name>
<evidence type="ECO:0000256" key="3">
    <source>
        <dbReference type="ARBA" id="ARBA00023237"/>
    </source>
</evidence>
<dbReference type="AlphaFoldDB" id="A0AAU7DJW1"/>
<evidence type="ECO:0000259" key="5">
    <source>
        <dbReference type="Pfam" id="PF25183"/>
    </source>
</evidence>
<dbReference type="InterPro" id="IPR008969">
    <property type="entry name" value="CarboxyPept-like_regulatory"/>
</dbReference>
<evidence type="ECO:0000256" key="1">
    <source>
        <dbReference type="ARBA" id="ARBA00004442"/>
    </source>
</evidence>
<keyword evidence="4" id="KW-0732">Signal</keyword>
<keyword evidence="3" id="KW-0998">Cell outer membrane</keyword>
<organism evidence="6">
    <name type="scientific">Telmatobacter sp. DSM 110680</name>
    <dbReference type="NCBI Taxonomy" id="3036704"/>
    <lineage>
        <taxon>Bacteria</taxon>
        <taxon>Pseudomonadati</taxon>
        <taxon>Acidobacteriota</taxon>
        <taxon>Terriglobia</taxon>
        <taxon>Terriglobales</taxon>
        <taxon>Acidobacteriaceae</taxon>
        <taxon>Telmatobacter</taxon>
    </lineage>
</organism>
<feature type="domain" description="TonB-dependent transporter Oar-like beta-barrel" evidence="5">
    <location>
        <begin position="247"/>
        <end position="1157"/>
    </location>
</feature>
<dbReference type="GO" id="GO:0009279">
    <property type="term" value="C:cell outer membrane"/>
    <property type="evidence" value="ECO:0007669"/>
    <property type="project" value="UniProtKB-SubCell"/>
</dbReference>
<dbReference type="SUPFAM" id="SSF49464">
    <property type="entry name" value="Carboxypeptidase regulatory domain-like"/>
    <property type="match status" value="1"/>
</dbReference>
<feature type="signal peptide" evidence="4">
    <location>
        <begin position="1"/>
        <end position="37"/>
    </location>
</feature>
<dbReference type="Gene3D" id="2.40.170.20">
    <property type="entry name" value="TonB-dependent receptor, beta-barrel domain"/>
    <property type="match status" value="1"/>
</dbReference>
<comment type="subcellular location">
    <subcellularLocation>
        <location evidence="1">Cell outer membrane</location>
    </subcellularLocation>
</comment>
<reference evidence="6" key="1">
    <citation type="submission" date="2023-03" db="EMBL/GenBank/DDBJ databases">
        <title>Edaphobacter sp.</title>
        <authorList>
            <person name="Huber K.J."/>
            <person name="Papendorf J."/>
            <person name="Pilke C."/>
            <person name="Bunk B."/>
            <person name="Sproeer C."/>
            <person name="Pester M."/>
        </authorList>
    </citation>
    <scope>NUCLEOTIDE SEQUENCE</scope>
    <source>
        <strain evidence="6">DSM 110680</strain>
    </source>
</reference>
<dbReference type="RefSeq" id="WP_348263622.1">
    <property type="nucleotide sequence ID" value="NZ_CP121196.1"/>
</dbReference>